<dbReference type="Proteomes" id="UP001063166">
    <property type="component" value="Unassembled WGS sequence"/>
</dbReference>
<comment type="caution">
    <text evidence="1">The sequence shown here is derived from an EMBL/GenBank/DDBJ whole genome shotgun (WGS) entry which is preliminary data.</text>
</comment>
<sequence length="96" mass="10543">MYPAEQFGMRASRIHKLCGDYSLWRWLSAAKQIGSMHLSLTPPSRRCLPVGSVVIPRTLGLGDHTFEYRNPTYEQGLLGSRHAVEGAAGSENGLVS</sequence>
<gene>
    <name evidence="1" type="ORF">LshimejAT787_1702340</name>
</gene>
<evidence type="ECO:0000313" key="2">
    <source>
        <dbReference type="Proteomes" id="UP001063166"/>
    </source>
</evidence>
<organism evidence="1 2">
    <name type="scientific">Lyophyllum shimeji</name>
    <name type="common">Hon-shimeji</name>
    <name type="synonym">Tricholoma shimeji</name>
    <dbReference type="NCBI Taxonomy" id="47721"/>
    <lineage>
        <taxon>Eukaryota</taxon>
        <taxon>Fungi</taxon>
        <taxon>Dikarya</taxon>
        <taxon>Basidiomycota</taxon>
        <taxon>Agaricomycotina</taxon>
        <taxon>Agaricomycetes</taxon>
        <taxon>Agaricomycetidae</taxon>
        <taxon>Agaricales</taxon>
        <taxon>Tricholomatineae</taxon>
        <taxon>Lyophyllaceae</taxon>
        <taxon>Lyophyllum</taxon>
    </lineage>
</organism>
<dbReference type="EMBL" id="BRPK01000017">
    <property type="protein sequence ID" value="GLB44607.1"/>
    <property type="molecule type" value="Genomic_DNA"/>
</dbReference>
<proteinExistence type="predicted"/>
<accession>A0A9P3UTX0</accession>
<reference evidence="1" key="1">
    <citation type="submission" date="2022-07" db="EMBL/GenBank/DDBJ databases">
        <title>The genome of Lyophyllum shimeji provides insight into the initial evolution of ectomycorrhizal fungal genome.</title>
        <authorList>
            <person name="Kobayashi Y."/>
            <person name="Shibata T."/>
            <person name="Hirakawa H."/>
            <person name="Shigenobu S."/>
            <person name="Nishiyama T."/>
            <person name="Yamada A."/>
            <person name="Hasebe M."/>
            <person name="Kawaguchi M."/>
        </authorList>
    </citation>
    <scope>NUCLEOTIDE SEQUENCE</scope>
    <source>
        <strain evidence="1">AT787</strain>
    </source>
</reference>
<protein>
    <submittedName>
        <fullName evidence="1">Uncharacterized protein</fullName>
    </submittedName>
</protein>
<name>A0A9P3UTX0_LYOSH</name>
<evidence type="ECO:0000313" key="1">
    <source>
        <dbReference type="EMBL" id="GLB44607.1"/>
    </source>
</evidence>
<dbReference type="AlphaFoldDB" id="A0A9P3UTX0"/>
<keyword evidence="2" id="KW-1185">Reference proteome</keyword>